<feature type="compositionally biased region" description="Acidic residues" evidence="1">
    <location>
        <begin position="48"/>
        <end position="73"/>
    </location>
</feature>
<gene>
    <name evidence="3" type="primary">Spt1</name>
    <name evidence="3" type="ORF">PHOROB_LOCUS8700</name>
</gene>
<sequence>MKLLVFLVLLGVSTILVSCQDADTADTSDTETSNSESGTQDESASAEQDSESAGEAESSDEAADQSQEDEEDFSLVSRLRQYSSMGDVSARSFCAPGIHPGSTV</sequence>
<evidence type="ECO:0000313" key="4">
    <source>
        <dbReference type="Proteomes" id="UP001152836"/>
    </source>
</evidence>
<name>A0AAU9ZIH3_PHORO</name>
<dbReference type="Proteomes" id="UP001152836">
    <property type="component" value="Unassembled WGS sequence"/>
</dbReference>
<proteinExistence type="predicted"/>
<dbReference type="PROSITE" id="PS51257">
    <property type="entry name" value="PROKAR_LIPOPROTEIN"/>
    <property type="match status" value="1"/>
</dbReference>
<keyword evidence="4" id="KW-1185">Reference proteome</keyword>
<feature type="compositionally biased region" description="Low complexity" evidence="1">
    <location>
        <begin position="30"/>
        <end position="47"/>
    </location>
</feature>
<accession>A0AAU9ZIH3</accession>
<comment type="caution">
    <text evidence="3">The sequence shown here is derived from an EMBL/GenBank/DDBJ whole genome shotgun (WGS) entry which is preliminary data.</text>
</comment>
<feature type="region of interest" description="Disordered" evidence="1">
    <location>
        <begin position="20"/>
        <end position="78"/>
    </location>
</feature>
<keyword evidence="2" id="KW-0732">Signal</keyword>
<feature type="chain" id="PRO_5043605949" evidence="2">
    <location>
        <begin position="20"/>
        <end position="104"/>
    </location>
</feature>
<reference evidence="3" key="1">
    <citation type="submission" date="2022-06" db="EMBL/GenBank/DDBJ databases">
        <authorList>
            <person name="Andreotti S."/>
            <person name="Wyler E."/>
        </authorList>
    </citation>
    <scope>NUCLEOTIDE SEQUENCE</scope>
</reference>
<organism evidence="3 4">
    <name type="scientific">Phodopus roborovskii</name>
    <name type="common">Roborovski's desert hamster</name>
    <name type="synonym">Cricetulus roborovskii</name>
    <dbReference type="NCBI Taxonomy" id="109678"/>
    <lineage>
        <taxon>Eukaryota</taxon>
        <taxon>Metazoa</taxon>
        <taxon>Chordata</taxon>
        <taxon>Craniata</taxon>
        <taxon>Vertebrata</taxon>
        <taxon>Euteleostomi</taxon>
        <taxon>Mammalia</taxon>
        <taxon>Eutheria</taxon>
        <taxon>Euarchontoglires</taxon>
        <taxon>Glires</taxon>
        <taxon>Rodentia</taxon>
        <taxon>Myomorpha</taxon>
        <taxon>Muroidea</taxon>
        <taxon>Cricetidae</taxon>
        <taxon>Cricetinae</taxon>
        <taxon>Phodopus</taxon>
    </lineage>
</organism>
<evidence type="ECO:0000256" key="1">
    <source>
        <dbReference type="SAM" id="MobiDB-lite"/>
    </source>
</evidence>
<protein>
    <submittedName>
        <fullName evidence="3">Spt1 protein</fullName>
    </submittedName>
</protein>
<dbReference type="AlphaFoldDB" id="A0AAU9ZIH3"/>
<evidence type="ECO:0000313" key="3">
    <source>
        <dbReference type="EMBL" id="CAH6791585.1"/>
    </source>
</evidence>
<feature type="signal peptide" evidence="2">
    <location>
        <begin position="1"/>
        <end position="19"/>
    </location>
</feature>
<dbReference type="EMBL" id="CALSGD010001443">
    <property type="protein sequence ID" value="CAH6791585.1"/>
    <property type="molecule type" value="Genomic_DNA"/>
</dbReference>
<evidence type="ECO:0000256" key="2">
    <source>
        <dbReference type="SAM" id="SignalP"/>
    </source>
</evidence>